<dbReference type="AlphaFoldDB" id="A0A2P2LK29"/>
<sequence length="46" mass="5175">MFLKSSMVILWVRQANFQLGPGQVYQAPQSSVLRRLDPCSHPTTSV</sequence>
<evidence type="ECO:0000313" key="1">
    <source>
        <dbReference type="EMBL" id="MBX18332.1"/>
    </source>
</evidence>
<proteinExistence type="predicted"/>
<name>A0A2P2LK29_RHIMU</name>
<reference evidence="1" key="1">
    <citation type="submission" date="2018-02" db="EMBL/GenBank/DDBJ databases">
        <title>Rhizophora mucronata_Transcriptome.</title>
        <authorList>
            <person name="Meera S.P."/>
            <person name="Sreeshan A."/>
            <person name="Augustine A."/>
        </authorList>
    </citation>
    <scope>NUCLEOTIDE SEQUENCE</scope>
    <source>
        <tissue evidence="1">Leaf</tissue>
    </source>
</reference>
<dbReference type="EMBL" id="GGEC01037848">
    <property type="protein sequence ID" value="MBX18332.1"/>
    <property type="molecule type" value="Transcribed_RNA"/>
</dbReference>
<accession>A0A2P2LK29</accession>
<organism evidence="1">
    <name type="scientific">Rhizophora mucronata</name>
    <name type="common">Asiatic mangrove</name>
    <dbReference type="NCBI Taxonomy" id="61149"/>
    <lineage>
        <taxon>Eukaryota</taxon>
        <taxon>Viridiplantae</taxon>
        <taxon>Streptophyta</taxon>
        <taxon>Embryophyta</taxon>
        <taxon>Tracheophyta</taxon>
        <taxon>Spermatophyta</taxon>
        <taxon>Magnoliopsida</taxon>
        <taxon>eudicotyledons</taxon>
        <taxon>Gunneridae</taxon>
        <taxon>Pentapetalae</taxon>
        <taxon>rosids</taxon>
        <taxon>fabids</taxon>
        <taxon>Malpighiales</taxon>
        <taxon>Rhizophoraceae</taxon>
        <taxon>Rhizophora</taxon>
    </lineage>
</organism>
<protein>
    <submittedName>
        <fullName evidence="1">Acylamino-acid-releasing enzyme</fullName>
    </submittedName>
</protein>